<dbReference type="InterPro" id="IPR029058">
    <property type="entry name" value="AB_hydrolase_fold"/>
</dbReference>
<dbReference type="OrthoDB" id="190201at2759"/>
<protein>
    <submittedName>
        <fullName evidence="3">Alpha/beta-hydrolase</fullName>
    </submittedName>
</protein>
<evidence type="ECO:0000313" key="4">
    <source>
        <dbReference type="Proteomes" id="UP000799436"/>
    </source>
</evidence>
<proteinExistence type="predicted"/>
<organism evidence="3 4">
    <name type="scientific">Teratosphaeria nubilosa</name>
    <dbReference type="NCBI Taxonomy" id="161662"/>
    <lineage>
        <taxon>Eukaryota</taxon>
        <taxon>Fungi</taxon>
        <taxon>Dikarya</taxon>
        <taxon>Ascomycota</taxon>
        <taxon>Pezizomycotina</taxon>
        <taxon>Dothideomycetes</taxon>
        <taxon>Dothideomycetidae</taxon>
        <taxon>Mycosphaerellales</taxon>
        <taxon>Teratosphaeriaceae</taxon>
        <taxon>Teratosphaeria</taxon>
    </lineage>
</organism>
<feature type="chain" id="PRO_5026331269" evidence="1">
    <location>
        <begin position="20"/>
        <end position="396"/>
    </location>
</feature>
<dbReference type="Gene3D" id="3.40.50.1820">
    <property type="entry name" value="alpha/beta hydrolase"/>
    <property type="match status" value="1"/>
</dbReference>
<dbReference type="InterPro" id="IPR000073">
    <property type="entry name" value="AB_hydrolase_1"/>
</dbReference>
<dbReference type="AlphaFoldDB" id="A0A6G1LED6"/>
<evidence type="ECO:0000313" key="3">
    <source>
        <dbReference type="EMBL" id="KAF2770798.1"/>
    </source>
</evidence>
<dbReference type="Proteomes" id="UP000799436">
    <property type="component" value="Unassembled WGS sequence"/>
</dbReference>
<dbReference type="GO" id="GO:0016787">
    <property type="term" value="F:hydrolase activity"/>
    <property type="evidence" value="ECO:0007669"/>
    <property type="project" value="UniProtKB-KW"/>
</dbReference>
<keyword evidence="4" id="KW-1185">Reference proteome</keyword>
<accession>A0A6G1LED6</accession>
<name>A0A6G1LED6_9PEZI</name>
<keyword evidence="3" id="KW-0378">Hydrolase</keyword>
<feature type="domain" description="AB hydrolase-1" evidence="2">
    <location>
        <begin position="111"/>
        <end position="377"/>
    </location>
</feature>
<dbReference type="SUPFAM" id="SSF53474">
    <property type="entry name" value="alpha/beta-Hydrolases"/>
    <property type="match status" value="1"/>
</dbReference>
<evidence type="ECO:0000259" key="2">
    <source>
        <dbReference type="Pfam" id="PF12697"/>
    </source>
</evidence>
<feature type="signal peptide" evidence="1">
    <location>
        <begin position="1"/>
        <end position="19"/>
    </location>
</feature>
<sequence>MASAFLTGALLLLSHRIHAYQTDISIRANGYCRSLDIPVSVMAPTAIYDIPPTSNDQEATAWAIWDADRTNPHDYLNIVQNTSTSDTFNIHANLCIPKSSGKTNILQIATHGIAFDSRYWDVELQPDTHSYVEAALQAGYAVFTYDRLGTGQSDRPNAYTVVQGPVELEILRQLTLMARDGSLYTLAANQHNYTIPAFTSLTPPSKVVHVGHSWGSVLTAAFMAKYANLTDGTILTAYLLSAYFGSAGSTSFSVGDAASHGFNRSEGYLVPARNGVQNIFFGGNLSTAYTPEFLEYADAIKQPATVGEFASAYNISALPGPDFESPVQLFLAEFDFYVCRGDCKGLANATQLNETYPNASAIEVYIQPNAGHGLPLHNNATAGFEAMFDFLERYGL</sequence>
<dbReference type="EMBL" id="ML995823">
    <property type="protein sequence ID" value="KAF2770798.1"/>
    <property type="molecule type" value="Genomic_DNA"/>
</dbReference>
<evidence type="ECO:0000256" key="1">
    <source>
        <dbReference type="SAM" id="SignalP"/>
    </source>
</evidence>
<gene>
    <name evidence="3" type="ORF">EJ03DRAFT_326136</name>
</gene>
<keyword evidence="1" id="KW-0732">Signal</keyword>
<dbReference type="Pfam" id="PF12697">
    <property type="entry name" value="Abhydrolase_6"/>
    <property type="match status" value="1"/>
</dbReference>
<reference evidence="3" key="1">
    <citation type="journal article" date="2020" name="Stud. Mycol.">
        <title>101 Dothideomycetes genomes: a test case for predicting lifestyles and emergence of pathogens.</title>
        <authorList>
            <person name="Haridas S."/>
            <person name="Albert R."/>
            <person name="Binder M."/>
            <person name="Bloem J."/>
            <person name="Labutti K."/>
            <person name="Salamov A."/>
            <person name="Andreopoulos B."/>
            <person name="Baker S."/>
            <person name="Barry K."/>
            <person name="Bills G."/>
            <person name="Bluhm B."/>
            <person name="Cannon C."/>
            <person name="Castanera R."/>
            <person name="Culley D."/>
            <person name="Daum C."/>
            <person name="Ezra D."/>
            <person name="Gonzalez J."/>
            <person name="Henrissat B."/>
            <person name="Kuo A."/>
            <person name="Liang C."/>
            <person name="Lipzen A."/>
            <person name="Lutzoni F."/>
            <person name="Magnuson J."/>
            <person name="Mondo S."/>
            <person name="Nolan M."/>
            <person name="Ohm R."/>
            <person name="Pangilinan J."/>
            <person name="Park H.-J."/>
            <person name="Ramirez L."/>
            <person name="Alfaro M."/>
            <person name="Sun H."/>
            <person name="Tritt A."/>
            <person name="Yoshinaga Y."/>
            <person name="Zwiers L.-H."/>
            <person name="Turgeon B."/>
            <person name="Goodwin S."/>
            <person name="Spatafora J."/>
            <person name="Crous P."/>
            <person name="Grigoriev I."/>
        </authorList>
    </citation>
    <scope>NUCLEOTIDE SEQUENCE</scope>
    <source>
        <strain evidence="3">CBS 116005</strain>
    </source>
</reference>